<dbReference type="InterPro" id="IPR011006">
    <property type="entry name" value="CheY-like_superfamily"/>
</dbReference>
<reference evidence="3 6" key="1">
    <citation type="submission" date="2020-06" db="EMBL/GenBank/DDBJ databases">
        <title>Haloterrigena sp. nov., an extremely halophilic archaeon isolated from a saline sediment.</title>
        <authorList>
            <person name="Liu B.-B."/>
        </authorList>
    </citation>
    <scope>NUCLEOTIDE SEQUENCE</scope>
    <source>
        <strain evidence="3">SYSU A121-1</strain>
        <strain evidence="4 6">SYSU A558-1</strain>
    </source>
</reference>
<dbReference type="GO" id="GO:0000160">
    <property type="term" value="P:phosphorelay signal transduction system"/>
    <property type="evidence" value="ECO:0007669"/>
    <property type="project" value="InterPro"/>
</dbReference>
<organism evidence="3 5">
    <name type="scientific">Haloterrigena gelatinilytica</name>
    <dbReference type="NCBI Taxonomy" id="2741724"/>
    <lineage>
        <taxon>Archaea</taxon>
        <taxon>Methanobacteriati</taxon>
        <taxon>Methanobacteriota</taxon>
        <taxon>Stenosarchaea group</taxon>
        <taxon>Halobacteria</taxon>
        <taxon>Halobacteriales</taxon>
        <taxon>Natrialbaceae</taxon>
        <taxon>Haloterrigena</taxon>
    </lineage>
</organism>
<dbReference type="PANTHER" id="PTHR44520:SF2">
    <property type="entry name" value="RESPONSE REGULATOR RCP1"/>
    <property type="match status" value="1"/>
</dbReference>
<dbReference type="RefSeq" id="WP_174680099.1">
    <property type="nucleotide sequence ID" value="NZ_JABUQZ010000001.1"/>
</dbReference>
<keyword evidence="1" id="KW-0597">Phosphoprotein</keyword>
<evidence type="ECO:0000313" key="5">
    <source>
        <dbReference type="Proteomes" id="UP000728647"/>
    </source>
</evidence>
<evidence type="ECO:0000313" key="6">
    <source>
        <dbReference type="Proteomes" id="UP001016761"/>
    </source>
</evidence>
<dbReference type="AlphaFoldDB" id="A0A8J8KFX5"/>
<gene>
    <name evidence="3" type="ORF">HT576_13450</name>
    <name evidence="4" type="ORF">HTZ84_07500</name>
</gene>
<dbReference type="InterPro" id="IPR001789">
    <property type="entry name" value="Sig_transdc_resp-reg_receiver"/>
</dbReference>
<name>A0A8J8KFX5_9EURY</name>
<evidence type="ECO:0000256" key="1">
    <source>
        <dbReference type="PROSITE-ProRule" id="PRU00169"/>
    </source>
</evidence>
<evidence type="ECO:0000313" key="3">
    <source>
        <dbReference type="EMBL" id="NUB92021.1"/>
    </source>
</evidence>
<dbReference type="Proteomes" id="UP000728647">
    <property type="component" value="Unassembled WGS sequence"/>
</dbReference>
<protein>
    <submittedName>
        <fullName evidence="3">Response regulator</fullName>
    </submittedName>
</protein>
<dbReference type="CDD" id="cd17557">
    <property type="entry name" value="REC_Rcp-like"/>
    <property type="match status" value="1"/>
</dbReference>
<dbReference type="EMBL" id="JABUQZ010000001">
    <property type="protein sequence ID" value="NUC72153.1"/>
    <property type="molecule type" value="Genomic_DNA"/>
</dbReference>
<dbReference type="PANTHER" id="PTHR44520">
    <property type="entry name" value="RESPONSE REGULATOR RCP1-RELATED"/>
    <property type="match status" value="1"/>
</dbReference>
<comment type="caution">
    <text evidence="3">The sequence shown here is derived from an EMBL/GenBank/DDBJ whole genome shotgun (WGS) entry which is preliminary data.</text>
</comment>
<dbReference type="Gene3D" id="3.40.50.2300">
    <property type="match status" value="1"/>
</dbReference>
<evidence type="ECO:0000313" key="4">
    <source>
        <dbReference type="EMBL" id="NUC72153.1"/>
    </source>
</evidence>
<dbReference type="SUPFAM" id="SSF52172">
    <property type="entry name" value="CheY-like"/>
    <property type="match status" value="1"/>
</dbReference>
<proteinExistence type="predicted"/>
<evidence type="ECO:0000259" key="2">
    <source>
        <dbReference type="PROSITE" id="PS50110"/>
    </source>
</evidence>
<keyword evidence="6" id="KW-1185">Reference proteome</keyword>
<accession>A0A8J8KFX5</accession>
<dbReference type="EMBL" id="JABURA010000001">
    <property type="protein sequence ID" value="NUB92021.1"/>
    <property type="molecule type" value="Genomic_DNA"/>
</dbReference>
<feature type="domain" description="Response regulatory" evidence="2">
    <location>
        <begin position="10"/>
        <end position="135"/>
    </location>
</feature>
<dbReference type="Pfam" id="PF00072">
    <property type="entry name" value="Response_reg"/>
    <property type="match status" value="1"/>
</dbReference>
<sequence>MNDRRDEQIDILLVEDNPGDVRLTQEAFRQLSTETTIHVATDGDEGVEFLTERCDDGSAPLPDLVLLDLNLPRMGGLEFLESIQEEPKLARIPVLVLTSSEAIEDIHESYELAANAYLTKPTDPIEYTEMVEAVADFWFQRAALPPMSA</sequence>
<dbReference type="OrthoDB" id="9652at2157"/>
<dbReference type="InterPro" id="IPR052893">
    <property type="entry name" value="TCS_response_regulator"/>
</dbReference>
<dbReference type="PROSITE" id="PS50110">
    <property type="entry name" value="RESPONSE_REGULATORY"/>
    <property type="match status" value="1"/>
</dbReference>
<feature type="modified residue" description="4-aspartylphosphate" evidence="1">
    <location>
        <position position="68"/>
    </location>
</feature>
<dbReference type="SMART" id="SM00448">
    <property type="entry name" value="REC"/>
    <property type="match status" value="1"/>
</dbReference>
<dbReference type="Proteomes" id="UP001016761">
    <property type="component" value="Unassembled WGS sequence"/>
</dbReference>